<name>A0A2T0W0W3_9LACT</name>
<sequence length="133" mass="14458">MKKLIGPFIAVLVLMACSSPEAGISELDNAPEDITDFIAEIPAYVPDSTASDMRLLSFNDGDNGSYVVFFSSGQVEADTHTEGDTLVINMTETDLADEQPTQYTYYLTISEEHEAVEVRVNGENTPFDLVAGL</sequence>
<feature type="signal peptide" evidence="1">
    <location>
        <begin position="1"/>
        <end position="22"/>
    </location>
</feature>
<keyword evidence="3" id="KW-1185">Reference proteome</keyword>
<dbReference type="OrthoDB" id="2452916at2"/>
<dbReference type="EMBL" id="PVTO01000025">
    <property type="protein sequence ID" value="PRY78648.1"/>
    <property type="molecule type" value="Genomic_DNA"/>
</dbReference>
<reference evidence="2 3" key="1">
    <citation type="submission" date="2018-03" db="EMBL/GenBank/DDBJ databases">
        <title>Genomic Encyclopedia of Archaeal and Bacterial Type Strains, Phase II (KMG-II): from individual species to whole genera.</title>
        <authorList>
            <person name="Goeker M."/>
        </authorList>
    </citation>
    <scope>NUCLEOTIDE SEQUENCE [LARGE SCALE GENOMIC DNA]</scope>
    <source>
        <strain evidence="2 3">DSM 13175</strain>
    </source>
</reference>
<accession>A0A2T0W0W3</accession>
<organism evidence="2 3">
    <name type="scientific">Alkalibacterium olivapovliticus</name>
    <dbReference type="NCBI Taxonomy" id="99907"/>
    <lineage>
        <taxon>Bacteria</taxon>
        <taxon>Bacillati</taxon>
        <taxon>Bacillota</taxon>
        <taxon>Bacilli</taxon>
        <taxon>Lactobacillales</taxon>
        <taxon>Carnobacteriaceae</taxon>
        <taxon>Alkalibacterium</taxon>
    </lineage>
</organism>
<evidence type="ECO:0000256" key="1">
    <source>
        <dbReference type="SAM" id="SignalP"/>
    </source>
</evidence>
<dbReference type="PROSITE" id="PS51257">
    <property type="entry name" value="PROKAR_LIPOPROTEIN"/>
    <property type="match status" value="1"/>
</dbReference>
<dbReference type="Proteomes" id="UP000238205">
    <property type="component" value="Unassembled WGS sequence"/>
</dbReference>
<gene>
    <name evidence="2" type="ORF">CLV38_12519</name>
</gene>
<evidence type="ECO:0000313" key="2">
    <source>
        <dbReference type="EMBL" id="PRY78648.1"/>
    </source>
</evidence>
<evidence type="ECO:0000313" key="3">
    <source>
        <dbReference type="Proteomes" id="UP000238205"/>
    </source>
</evidence>
<dbReference type="RefSeq" id="WP_106195386.1">
    <property type="nucleotide sequence ID" value="NZ_PVTO01000025.1"/>
</dbReference>
<feature type="chain" id="PRO_5038488461" evidence="1">
    <location>
        <begin position="23"/>
        <end position="133"/>
    </location>
</feature>
<dbReference type="AlphaFoldDB" id="A0A2T0W0W3"/>
<proteinExistence type="predicted"/>
<comment type="caution">
    <text evidence="2">The sequence shown here is derived from an EMBL/GenBank/DDBJ whole genome shotgun (WGS) entry which is preliminary data.</text>
</comment>
<keyword evidence="1" id="KW-0732">Signal</keyword>
<protein>
    <submittedName>
        <fullName evidence="2">Uncharacterized protein</fullName>
    </submittedName>
</protein>